<feature type="transmembrane region" description="Helical" evidence="2">
    <location>
        <begin position="31"/>
        <end position="54"/>
    </location>
</feature>
<keyword evidence="2" id="KW-0812">Transmembrane</keyword>
<gene>
    <name evidence="3" type="ORF">GCM10009546_08070</name>
</gene>
<dbReference type="EMBL" id="BAAAHD010000005">
    <property type="protein sequence ID" value="GAA0548458.1"/>
    <property type="molecule type" value="Genomic_DNA"/>
</dbReference>
<reference evidence="3 4" key="1">
    <citation type="journal article" date="2019" name="Int. J. Syst. Evol. Microbiol.">
        <title>The Global Catalogue of Microorganisms (GCM) 10K type strain sequencing project: providing services to taxonomists for standard genome sequencing and annotation.</title>
        <authorList>
            <consortium name="The Broad Institute Genomics Platform"/>
            <consortium name="The Broad Institute Genome Sequencing Center for Infectious Disease"/>
            <person name="Wu L."/>
            <person name="Ma J."/>
        </authorList>
    </citation>
    <scope>NUCLEOTIDE SEQUENCE [LARGE SCALE GENOMIC DNA]</scope>
    <source>
        <strain evidence="3 4">JCM 10667</strain>
    </source>
</reference>
<feature type="compositionally biased region" description="Pro residues" evidence="1">
    <location>
        <begin position="8"/>
        <end position="25"/>
    </location>
</feature>
<sequence length="311" mass="31610">MYGQPPGQGQPPPVPPMGAPAPPPAGKRSPLVFVLAGLAVVVVLGVVAVVLVAVQSAGGRLSGPLKAEQCIDTGFGNGTGNKIPASTRVKCDDPAARAKVVKITAERQATAYQFGTRSEPDCPAGTDGVSNVTLKQGDKRYYEACVRNLDGPHPGDPGAGGALLSVGDCVSGGSFGIGGKEVACTSANWYGKVIARVDAEASCPAKTLETMKLRSFGGGELTRPVLCLGAGGGVLATGDCIADPSYAVGGPKKADCARPTAVAKIEGRVRAKRDCPATSTHLMTADGAYLPVMCLKKMRPTLNDKIRSLGG</sequence>
<proteinExistence type="predicted"/>
<evidence type="ECO:0000256" key="2">
    <source>
        <dbReference type="SAM" id="Phobius"/>
    </source>
</evidence>
<evidence type="ECO:0008006" key="5">
    <source>
        <dbReference type="Google" id="ProtNLM"/>
    </source>
</evidence>
<evidence type="ECO:0000313" key="3">
    <source>
        <dbReference type="EMBL" id="GAA0548458.1"/>
    </source>
</evidence>
<accession>A0ABN1DPV8</accession>
<keyword evidence="2" id="KW-1133">Transmembrane helix</keyword>
<evidence type="ECO:0000256" key="1">
    <source>
        <dbReference type="SAM" id="MobiDB-lite"/>
    </source>
</evidence>
<feature type="region of interest" description="Disordered" evidence="1">
    <location>
        <begin position="1"/>
        <end position="25"/>
    </location>
</feature>
<protein>
    <recommendedName>
        <fullName evidence="5">Serine/threonine protein kinase</fullName>
    </recommendedName>
</protein>
<dbReference type="Proteomes" id="UP001501427">
    <property type="component" value="Unassembled WGS sequence"/>
</dbReference>
<comment type="caution">
    <text evidence="3">The sequence shown here is derived from an EMBL/GenBank/DDBJ whole genome shotgun (WGS) entry which is preliminary data.</text>
</comment>
<keyword evidence="4" id="KW-1185">Reference proteome</keyword>
<keyword evidence="2" id="KW-0472">Membrane</keyword>
<organism evidence="3 4">
    <name type="scientific">Actinomadura livida</name>
    <dbReference type="NCBI Taxonomy" id="79909"/>
    <lineage>
        <taxon>Bacteria</taxon>
        <taxon>Bacillati</taxon>
        <taxon>Actinomycetota</taxon>
        <taxon>Actinomycetes</taxon>
        <taxon>Streptosporangiales</taxon>
        <taxon>Thermomonosporaceae</taxon>
        <taxon>Actinomadura</taxon>
    </lineage>
</organism>
<evidence type="ECO:0000313" key="4">
    <source>
        <dbReference type="Proteomes" id="UP001501427"/>
    </source>
</evidence>
<name>A0ABN1DPV8_9ACTN</name>